<dbReference type="PANTHER" id="PTHR11679">
    <property type="entry name" value="VESICLE PROTEIN SORTING-ASSOCIATED"/>
    <property type="match status" value="1"/>
</dbReference>
<evidence type="ECO:0000313" key="3">
    <source>
        <dbReference type="Proteomes" id="UP001457282"/>
    </source>
</evidence>
<dbReference type="SUPFAM" id="SSF56815">
    <property type="entry name" value="Sec1/munc18-like (SM) proteins"/>
    <property type="match status" value="1"/>
</dbReference>
<evidence type="ECO:0000256" key="1">
    <source>
        <dbReference type="ARBA" id="ARBA00009884"/>
    </source>
</evidence>
<dbReference type="Proteomes" id="UP001457282">
    <property type="component" value="Unassembled WGS sequence"/>
</dbReference>
<keyword evidence="3" id="KW-1185">Reference proteome</keyword>
<sequence>MPFSGSGSGSDVGDYKNFKEITRDRLLHEMLRSCKTGNSKSTWKVLIMDELTIKILSYTCTIPDTTDEGVSLLERIEKKRQPMPCMDAIYFIRPSKENVRLFLSDMSGRAPLYRKAFIFFSSPISKELVSRIKEEGSVLSRISALIEMNLEYFPIDSQGFMAARIATVFASLREFPFVRYRAAKSLDATTMTTFS</sequence>
<organism evidence="2 3">
    <name type="scientific">Rubus argutus</name>
    <name type="common">Southern blackberry</name>
    <dbReference type="NCBI Taxonomy" id="59490"/>
    <lineage>
        <taxon>Eukaryota</taxon>
        <taxon>Viridiplantae</taxon>
        <taxon>Streptophyta</taxon>
        <taxon>Embryophyta</taxon>
        <taxon>Tracheophyta</taxon>
        <taxon>Spermatophyta</taxon>
        <taxon>Magnoliopsida</taxon>
        <taxon>eudicotyledons</taxon>
        <taxon>Gunneridae</taxon>
        <taxon>Pentapetalae</taxon>
        <taxon>rosids</taxon>
        <taxon>fabids</taxon>
        <taxon>Rosales</taxon>
        <taxon>Rosaceae</taxon>
        <taxon>Rosoideae</taxon>
        <taxon>Rosoideae incertae sedis</taxon>
        <taxon>Rubus</taxon>
    </lineage>
</organism>
<dbReference type="Gene3D" id="3.40.50.2060">
    <property type="match status" value="1"/>
</dbReference>
<gene>
    <name evidence="2" type="ORF">M0R45_005453</name>
</gene>
<dbReference type="GO" id="GO:0016192">
    <property type="term" value="P:vesicle-mediated transport"/>
    <property type="evidence" value="ECO:0007669"/>
    <property type="project" value="InterPro"/>
</dbReference>
<dbReference type="InterPro" id="IPR043154">
    <property type="entry name" value="Sec-1-like_dom1"/>
</dbReference>
<dbReference type="Pfam" id="PF00995">
    <property type="entry name" value="Sec1"/>
    <property type="match status" value="1"/>
</dbReference>
<dbReference type="EMBL" id="JBEDUW010000001">
    <property type="protein sequence ID" value="KAK9949945.1"/>
    <property type="molecule type" value="Genomic_DNA"/>
</dbReference>
<comment type="caution">
    <text evidence="2">The sequence shown here is derived from an EMBL/GenBank/DDBJ whole genome shotgun (WGS) entry which is preliminary data.</text>
</comment>
<accession>A0AAW1YN82</accession>
<dbReference type="InterPro" id="IPR036045">
    <property type="entry name" value="Sec1-like_sf"/>
</dbReference>
<proteinExistence type="inferred from homology"/>
<dbReference type="InterPro" id="IPR001619">
    <property type="entry name" value="Sec1-like"/>
</dbReference>
<protein>
    <submittedName>
        <fullName evidence="2">Uncharacterized protein</fullName>
    </submittedName>
</protein>
<evidence type="ECO:0000313" key="2">
    <source>
        <dbReference type="EMBL" id="KAK9949945.1"/>
    </source>
</evidence>
<reference evidence="2 3" key="1">
    <citation type="journal article" date="2023" name="G3 (Bethesda)">
        <title>A chromosome-length genome assembly and annotation of blackberry (Rubus argutus, cv. 'Hillquist').</title>
        <authorList>
            <person name="Bruna T."/>
            <person name="Aryal R."/>
            <person name="Dudchenko O."/>
            <person name="Sargent D.J."/>
            <person name="Mead D."/>
            <person name="Buti M."/>
            <person name="Cavallini A."/>
            <person name="Hytonen T."/>
            <person name="Andres J."/>
            <person name="Pham M."/>
            <person name="Weisz D."/>
            <person name="Mascagni F."/>
            <person name="Usai G."/>
            <person name="Natali L."/>
            <person name="Bassil N."/>
            <person name="Fernandez G.E."/>
            <person name="Lomsadze A."/>
            <person name="Armour M."/>
            <person name="Olukolu B."/>
            <person name="Poorten T."/>
            <person name="Britton C."/>
            <person name="Davik J."/>
            <person name="Ashrafi H."/>
            <person name="Aiden E.L."/>
            <person name="Borodovsky M."/>
            <person name="Worthington M."/>
        </authorList>
    </citation>
    <scope>NUCLEOTIDE SEQUENCE [LARGE SCALE GENOMIC DNA]</scope>
    <source>
        <strain evidence="2">PI 553951</strain>
    </source>
</reference>
<dbReference type="AlphaFoldDB" id="A0AAW1YN82"/>
<name>A0AAW1YN82_RUBAR</name>
<comment type="similarity">
    <text evidence="1">Belongs to the STXBP/unc-18/SEC1 family.</text>
</comment>